<dbReference type="SUPFAM" id="SSF46934">
    <property type="entry name" value="UBA-like"/>
    <property type="match status" value="1"/>
</dbReference>
<accession>A0A9P9J1Y2</accession>
<dbReference type="GO" id="GO:0097602">
    <property type="term" value="F:cullin family protein binding"/>
    <property type="evidence" value="ECO:0007669"/>
    <property type="project" value="TreeGrafter"/>
</dbReference>
<reference evidence="4" key="1">
    <citation type="journal article" date="2021" name="Nat. Commun.">
        <title>Genetic determinants of endophytism in the Arabidopsis root mycobiome.</title>
        <authorList>
            <person name="Mesny F."/>
            <person name="Miyauchi S."/>
            <person name="Thiergart T."/>
            <person name="Pickel B."/>
            <person name="Atanasova L."/>
            <person name="Karlsson M."/>
            <person name="Huettel B."/>
            <person name="Barry K.W."/>
            <person name="Haridas S."/>
            <person name="Chen C."/>
            <person name="Bauer D."/>
            <person name="Andreopoulos W."/>
            <person name="Pangilinan J."/>
            <person name="LaButti K."/>
            <person name="Riley R."/>
            <person name="Lipzen A."/>
            <person name="Clum A."/>
            <person name="Drula E."/>
            <person name="Henrissat B."/>
            <person name="Kohler A."/>
            <person name="Grigoriev I.V."/>
            <person name="Martin F.M."/>
            <person name="Hacquard S."/>
        </authorList>
    </citation>
    <scope>NUCLEOTIDE SEQUENCE</scope>
    <source>
        <strain evidence="4">MPI-CAGE-CH-0243</strain>
    </source>
</reference>
<dbReference type="GO" id="GO:0045116">
    <property type="term" value="P:protein neddylation"/>
    <property type="evidence" value="ECO:0007669"/>
    <property type="project" value="TreeGrafter"/>
</dbReference>
<dbReference type="InterPro" id="IPR014764">
    <property type="entry name" value="DCN-prot"/>
</dbReference>
<sequence length="360" mass="40657">MRHLILEHHIDLSSTTVSSSLHFTFTSRAWIFSHCLHHLRIFSHASPRNQRLPPRTSSPHPNISPIFDITEPSFEREPTATDTKMPPGYSTQQKASMNSFQSFTQADKNTAIRVLKTHGWNLDAAVNAYYAGVTNGGAASSGSRTSISKLFDKYREDAAESPDTLNMNGTMKYFQDIGVSLDGLDFLIVAELIQAPTIGEISRTGFVDGWSAANCDTLDKMKTHVVGLKQSMPSDKNAFVKVYNYTFQFAKAGNQKTLPLDDAITFWDVVFNSPLSAVKWKTSNSPWVDWWFEFLNSEYKRAINKDIWVQTLKFAQQTLQDEAITFWNEESSWPSVIDDFVQWVKKEKRGGGQTADAMEE</sequence>
<keyword evidence="1" id="KW-0833">Ubl conjugation pathway</keyword>
<dbReference type="Pfam" id="PF03556">
    <property type="entry name" value="Cullin_binding"/>
    <property type="match status" value="1"/>
</dbReference>
<keyword evidence="5" id="KW-1185">Reference proteome</keyword>
<dbReference type="GO" id="GO:0000151">
    <property type="term" value="C:ubiquitin ligase complex"/>
    <property type="evidence" value="ECO:0007669"/>
    <property type="project" value="TreeGrafter"/>
</dbReference>
<gene>
    <name evidence="4" type="ORF">B0J11DRAFT_516165</name>
</gene>
<dbReference type="PROSITE" id="PS51229">
    <property type="entry name" value="DCUN1"/>
    <property type="match status" value="1"/>
</dbReference>
<dbReference type="OrthoDB" id="27198at2759"/>
<dbReference type="Gene3D" id="1.10.238.10">
    <property type="entry name" value="EF-hand"/>
    <property type="match status" value="1"/>
</dbReference>
<dbReference type="Gene3D" id="1.10.8.10">
    <property type="entry name" value="DNA helicase RuvA subunit, C-terminal domain"/>
    <property type="match status" value="1"/>
</dbReference>
<organism evidence="4 5">
    <name type="scientific">Dendryphion nanum</name>
    <dbReference type="NCBI Taxonomy" id="256645"/>
    <lineage>
        <taxon>Eukaryota</taxon>
        <taxon>Fungi</taxon>
        <taxon>Dikarya</taxon>
        <taxon>Ascomycota</taxon>
        <taxon>Pezizomycotina</taxon>
        <taxon>Dothideomycetes</taxon>
        <taxon>Pleosporomycetidae</taxon>
        <taxon>Pleosporales</taxon>
        <taxon>Torulaceae</taxon>
        <taxon>Dendryphion</taxon>
    </lineage>
</organism>
<dbReference type="PANTHER" id="PTHR12281">
    <property type="entry name" value="RP42 RELATED"/>
    <property type="match status" value="1"/>
</dbReference>
<feature type="domain" description="DCUN1" evidence="3">
    <location>
        <begin position="142"/>
        <end position="345"/>
    </location>
</feature>
<dbReference type="Pfam" id="PF14555">
    <property type="entry name" value="UBA_4"/>
    <property type="match status" value="1"/>
</dbReference>
<dbReference type="InterPro" id="IPR005176">
    <property type="entry name" value="PONY_dom"/>
</dbReference>
<dbReference type="InterPro" id="IPR009060">
    <property type="entry name" value="UBA-like_sf"/>
</dbReference>
<dbReference type="EMBL" id="JAGMWT010000001">
    <property type="protein sequence ID" value="KAH7139145.1"/>
    <property type="molecule type" value="Genomic_DNA"/>
</dbReference>
<dbReference type="Proteomes" id="UP000700596">
    <property type="component" value="Unassembled WGS sequence"/>
</dbReference>
<dbReference type="GO" id="GO:0032182">
    <property type="term" value="F:ubiquitin-like protein binding"/>
    <property type="evidence" value="ECO:0007669"/>
    <property type="project" value="TreeGrafter"/>
</dbReference>
<evidence type="ECO:0000256" key="1">
    <source>
        <dbReference type="ARBA" id="ARBA00022786"/>
    </source>
</evidence>
<proteinExistence type="predicted"/>
<evidence type="ECO:0000313" key="5">
    <source>
        <dbReference type="Proteomes" id="UP000700596"/>
    </source>
</evidence>
<dbReference type="PANTHER" id="PTHR12281:SF31">
    <property type="entry name" value="DCN1-LIKE PROTEIN 3"/>
    <property type="match status" value="1"/>
</dbReference>
<dbReference type="InterPro" id="IPR042460">
    <property type="entry name" value="DCN1-like_PONY"/>
</dbReference>
<dbReference type="Gene3D" id="1.10.238.200">
    <property type="entry name" value="Cullin, PONY binding domain"/>
    <property type="match status" value="1"/>
</dbReference>
<evidence type="ECO:0000313" key="4">
    <source>
        <dbReference type="EMBL" id="KAH7139145.1"/>
    </source>
</evidence>
<evidence type="ECO:0000259" key="3">
    <source>
        <dbReference type="PROSITE" id="PS51229"/>
    </source>
</evidence>
<evidence type="ECO:0000256" key="2">
    <source>
        <dbReference type="RuleBase" id="RU410713"/>
    </source>
</evidence>
<comment type="function">
    <text evidence="2">Neddylation of cullins play an essential role in the regulation of SCF-type complexes activity.</text>
</comment>
<comment type="caution">
    <text evidence="4">The sequence shown here is derived from an EMBL/GenBank/DDBJ whole genome shotgun (WGS) entry which is preliminary data.</text>
</comment>
<dbReference type="AlphaFoldDB" id="A0A9P9J1Y2"/>
<dbReference type="GO" id="GO:0031624">
    <property type="term" value="F:ubiquitin conjugating enzyme binding"/>
    <property type="evidence" value="ECO:0007669"/>
    <property type="project" value="TreeGrafter"/>
</dbReference>
<name>A0A9P9J1Y2_9PLEO</name>
<protein>
    <recommendedName>
        <fullName evidence="2">Defective in cullin neddylation protein</fullName>
    </recommendedName>
</protein>